<protein>
    <submittedName>
        <fullName evidence="1">Uncharacterized protein</fullName>
    </submittedName>
</protein>
<dbReference type="Proteomes" id="UP001497482">
    <property type="component" value="Chromosome 18"/>
</dbReference>
<dbReference type="AlphaFoldDB" id="A0AAV2KK69"/>
<gene>
    <name evidence="1" type="ORF">KC01_LOCUS17770</name>
</gene>
<accession>A0AAV2KK69</accession>
<dbReference type="EMBL" id="OZ035840">
    <property type="protein sequence ID" value="CAL1587862.1"/>
    <property type="molecule type" value="Genomic_DNA"/>
</dbReference>
<organism evidence="1 2">
    <name type="scientific">Knipowitschia caucasica</name>
    <name type="common">Caucasian dwarf goby</name>
    <name type="synonym">Pomatoschistus caucasicus</name>
    <dbReference type="NCBI Taxonomy" id="637954"/>
    <lineage>
        <taxon>Eukaryota</taxon>
        <taxon>Metazoa</taxon>
        <taxon>Chordata</taxon>
        <taxon>Craniata</taxon>
        <taxon>Vertebrata</taxon>
        <taxon>Euteleostomi</taxon>
        <taxon>Actinopterygii</taxon>
        <taxon>Neopterygii</taxon>
        <taxon>Teleostei</taxon>
        <taxon>Neoteleostei</taxon>
        <taxon>Acanthomorphata</taxon>
        <taxon>Gobiaria</taxon>
        <taxon>Gobiiformes</taxon>
        <taxon>Gobioidei</taxon>
        <taxon>Gobiidae</taxon>
        <taxon>Gobiinae</taxon>
        <taxon>Knipowitschia</taxon>
    </lineage>
</organism>
<reference evidence="1 2" key="1">
    <citation type="submission" date="2024-04" db="EMBL/GenBank/DDBJ databases">
        <authorList>
            <person name="Waldvogel A.-M."/>
            <person name="Schoenle A."/>
        </authorList>
    </citation>
    <scope>NUCLEOTIDE SEQUENCE [LARGE SCALE GENOMIC DNA]</scope>
</reference>
<sequence length="106" mass="12522">MGEYKDTKEERGQTPEMDNEVAWWGVKYSGGNSDSFWHLKEHPEMRKRELDTWTFRRGCCPRRLHATACHFLSTSTSPSQNSLKIQVWSLLREPHMGRREEEVVVQ</sequence>
<name>A0AAV2KK69_KNICA</name>
<keyword evidence="2" id="KW-1185">Reference proteome</keyword>
<evidence type="ECO:0000313" key="2">
    <source>
        <dbReference type="Proteomes" id="UP001497482"/>
    </source>
</evidence>
<evidence type="ECO:0000313" key="1">
    <source>
        <dbReference type="EMBL" id="CAL1587862.1"/>
    </source>
</evidence>
<proteinExistence type="predicted"/>